<sequence>MGCFDVFCTFCGGPLVAADLWDSRRSTDPEPGGHYWDYNQNLLKDEDLEWLPDVRMVGEWQSKADRDKHIDAKAQVYYASEFDPCMGPFDATDVNGVSHWCYAFAKGENEDHYPGYHFVMHSACLLIAKCLMFEEGKSIQDLYNALCVYNPQDFIGVYLPNRHYGAEKFWQQDWVAEQGWEFMVKDPVNIPNMTEYILSKLQTLPSKEDQQLKSLSDVRSFACPCSSGGSNVGTQHVEGVEQKCTCAAQDQDFYRKELLSGRLLVLRDLDMDLVRKRWDEVKVKDWRRLVQTLVRYENYFSGEDGSGALGELHDAPVGLKNRMRIIKILQGIFTGT</sequence>
<evidence type="ECO:0000313" key="1">
    <source>
        <dbReference type="EMBL" id="KAJ9612279.1"/>
    </source>
</evidence>
<proteinExistence type="predicted"/>
<dbReference type="EMBL" id="JAPDRK010000005">
    <property type="protein sequence ID" value="KAJ9612279.1"/>
    <property type="molecule type" value="Genomic_DNA"/>
</dbReference>
<gene>
    <name evidence="1" type="ORF">H2200_003876</name>
</gene>
<reference evidence="1" key="1">
    <citation type="submission" date="2022-10" db="EMBL/GenBank/DDBJ databases">
        <title>Culturing micro-colonial fungi from biological soil crusts in the Mojave desert and describing Neophaeococcomyces mojavensis, and introducing the new genera and species Taxawa tesnikishii.</title>
        <authorList>
            <person name="Kurbessoian T."/>
            <person name="Stajich J.E."/>
        </authorList>
    </citation>
    <scope>NUCLEOTIDE SEQUENCE</scope>
    <source>
        <strain evidence="1">TK_41</strain>
    </source>
</reference>
<name>A0AA38XFU0_9EURO</name>
<protein>
    <submittedName>
        <fullName evidence="1">Uncharacterized protein</fullName>
    </submittedName>
</protein>
<dbReference type="AlphaFoldDB" id="A0AA38XFU0"/>
<accession>A0AA38XFU0</accession>
<evidence type="ECO:0000313" key="2">
    <source>
        <dbReference type="Proteomes" id="UP001172673"/>
    </source>
</evidence>
<organism evidence="1 2">
    <name type="scientific">Cladophialophora chaetospira</name>
    <dbReference type="NCBI Taxonomy" id="386627"/>
    <lineage>
        <taxon>Eukaryota</taxon>
        <taxon>Fungi</taxon>
        <taxon>Dikarya</taxon>
        <taxon>Ascomycota</taxon>
        <taxon>Pezizomycotina</taxon>
        <taxon>Eurotiomycetes</taxon>
        <taxon>Chaetothyriomycetidae</taxon>
        <taxon>Chaetothyriales</taxon>
        <taxon>Herpotrichiellaceae</taxon>
        <taxon>Cladophialophora</taxon>
    </lineage>
</organism>
<comment type="caution">
    <text evidence="1">The sequence shown here is derived from an EMBL/GenBank/DDBJ whole genome shotgun (WGS) entry which is preliminary data.</text>
</comment>
<keyword evidence="2" id="KW-1185">Reference proteome</keyword>
<dbReference type="Proteomes" id="UP001172673">
    <property type="component" value="Unassembled WGS sequence"/>
</dbReference>